<name>A0AAD2HDI1_9AGAR</name>
<comment type="caution">
    <text evidence="1">The sequence shown here is derived from an EMBL/GenBank/DDBJ whole genome shotgun (WGS) entry which is preliminary data.</text>
</comment>
<accession>A0AAD2HDI1</accession>
<dbReference type="AlphaFoldDB" id="A0AAD2HDI1"/>
<protein>
    <submittedName>
        <fullName evidence="1">Uncharacterized protein</fullName>
    </submittedName>
</protein>
<feature type="non-terminal residue" evidence="1">
    <location>
        <position position="1"/>
    </location>
</feature>
<reference evidence="1" key="1">
    <citation type="submission" date="2023-11" db="EMBL/GenBank/DDBJ databases">
        <authorList>
            <person name="De Vega J J."/>
            <person name="De Vega J J."/>
        </authorList>
    </citation>
    <scope>NUCLEOTIDE SEQUENCE</scope>
</reference>
<evidence type="ECO:0000313" key="1">
    <source>
        <dbReference type="EMBL" id="CAK5272881.1"/>
    </source>
</evidence>
<sequence>MRRYDDGSRLLLGTYEIAKVFKMPLSGEFRIPVFRIEEKDGIDTSVVWGCTGLAGYCSPQSVVQLTDEERVVLIGIAQRAVGKVIAYGKFIKSISTR</sequence>
<organism evidence="1 2">
    <name type="scientific">Mycena citricolor</name>
    <dbReference type="NCBI Taxonomy" id="2018698"/>
    <lineage>
        <taxon>Eukaryota</taxon>
        <taxon>Fungi</taxon>
        <taxon>Dikarya</taxon>
        <taxon>Basidiomycota</taxon>
        <taxon>Agaricomycotina</taxon>
        <taxon>Agaricomycetes</taxon>
        <taxon>Agaricomycetidae</taxon>
        <taxon>Agaricales</taxon>
        <taxon>Marasmiineae</taxon>
        <taxon>Mycenaceae</taxon>
        <taxon>Mycena</taxon>
    </lineage>
</organism>
<dbReference type="Proteomes" id="UP001295794">
    <property type="component" value="Unassembled WGS sequence"/>
</dbReference>
<evidence type="ECO:0000313" key="2">
    <source>
        <dbReference type="Proteomes" id="UP001295794"/>
    </source>
</evidence>
<proteinExistence type="predicted"/>
<dbReference type="EMBL" id="CAVNYO010000187">
    <property type="protein sequence ID" value="CAK5272881.1"/>
    <property type="molecule type" value="Genomic_DNA"/>
</dbReference>
<gene>
    <name evidence="1" type="ORF">MYCIT1_LOCUS18842</name>
</gene>
<keyword evidence="2" id="KW-1185">Reference proteome</keyword>